<comment type="caution">
    <text evidence="2">The sequence shown here is derived from an EMBL/GenBank/DDBJ whole genome shotgun (WGS) entry which is preliminary data.</text>
</comment>
<keyword evidence="1" id="KW-0472">Membrane</keyword>
<keyword evidence="1" id="KW-0812">Transmembrane</keyword>
<sequence length="43" mass="4655">MPEDHRRHDGAGRFARLVAFKVAVTAALVLVLTLLALRSVGLL</sequence>
<feature type="transmembrane region" description="Helical" evidence="1">
    <location>
        <begin position="14"/>
        <end position="37"/>
    </location>
</feature>
<evidence type="ECO:0000256" key="1">
    <source>
        <dbReference type="SAM" id="Phobius"/>
    </source>
</evidence>
<organism evidence="2 3">
    <name type="scientific">Benzoatithermus flavus</name>
    <dbReference type="NCBI Taxonomy" id="3108223"/>
    <lineage>
        <taxon>Bacteria</taxon>
        <taxon>Pseudomonadati</taxon>
        <taxon>Pseudomonadota</taxon>
        <taxon>Alphaproteobacteria</taxon>
        <taxon>Geminicoccales</taxon>
        <taxon>Geminicoccaceae</taxon>
        <taxon>Benzoatithermus</taxon>
    </lineage>
</organism>
<keyword evidence="3" id="KW-1185">Reference proteome</keyword>
<gene>
    <name evidence="2" type="ORF">U1T56_06545</name>
</gene>
<protein>
    <submittedName>
        <fullName evidence="2">Uncharacterized protein</fullName>
    </submittedName>
</protein>
<dbReference type="EMBL" id="JBBLZC010000005">
    <property type="protein sequence ID" value="MEK0082801.1"/>
    <property type="molecule type" value="Genomic_DNA"/>
</dbReference>
<dbReference type="RefSeq" id="WP_418158656.1">
    <property type="nucleotide sequence ID" value="NZ_JBBLZC010000005.1"/>
</dbReference>
<reference evidence="2 3" key="1">
    <citation type="submission" date="2024-01" db="EMBL/GenBank/DDBJ databases">
        <title>Multi-omics insights into the function and evolution of sodium benzoate biodegradation pathways in Benzoatithermus flavus gen. nov., sp. nov. from hot spring.</title>
        <authorList>
            <person name="Hu C.-J."/>
            <person name="Li W.-J."/>
        </authorList>
    </citation>
    <scope>NUCLEOTIDE SEQUENCE [LARGE SCALE GENOMIC DNA]</scope>
    <source>
        <strain evidence="2 3">SYSU G07066</strain>
    </source>
</reference>
<evidence type="ECO:0000313" key="2">
    <source>
        <dbReference type="EMBL" id="MEK0082801.1"/>
    </source>
</evidence>
<accession>A0ABU8XPL1</accession>
<name>A0ABU8XPL1_9PROT</name>
<evidence type="ECO:0000313" key="3">
    <source>
        <dbReference type="Proteomes" id="UP001375743"/>
    </source>
</evidence>
<proteinExistence type="predicted"/>
<keyword evidence="1" id="KW-1133">Transmembrane helix</keyword>
<dbReference type="Proteomes" id="UP001375743">
    <property type="component" value="Unassembled WGS sequence"/>
</dbReference>